<dbReference type="PRINTS" id="PR00171">
    <property type="entry name" value="SUGRTRNSPORT"/>
</dbReference>
<evidence type="ECO:0000256" key="2">
    <source>
        <dbReference type="ARBA" id="ARBA00010992"/>
    </source>
</evidence>
<accession>A0A2K1ZHN1</accession>
<comment type="similarity">
    <text evidence="2">Belongs to the major facilitator superfamily. Sugar transporter (TC 2.A.1.1) family.</text>
</comment>
<organism evidence="10 11">
    <name type="scientific">Populus trichocarpa</name>
    <name type="common">Western balsam poplar</name>
    <name type="synonym">Populus balsamifera subsp. trichocarpa</name>
    <dbReference type="NCBI Taxonomy" id="3694"/>
    <lineage>
        <taxon>Eukaryota</taxon>
        <taxon>Viridiplantae</taxon>
        <taxon>Streptophyta</taxon>
        <taxon>Embryophyta</taxon>
        <taxon>Tracheophyta</taxon>
        <taxon>Spermatophyta</taxon>
        <taxon>Magnoliopsida</taxon>
        <taxon>eudicotyledons</taxon>
        <taxon>Gunneridae</taxon>
        <taxon>Pentapetalae</taxon>
        <taxon>rosids</taxon>
        <taxon>fabids</taxon>
        <taxon>Malpighiales</taxon>
        <taxon>Salicaceae</taxon>
        <taxon>Saliceae</taxon>
        <taxon>Populus</taxon>
    </lineage>
</organism>
<keyword evidence="6" id="KW-0769">Symport</keyword>
<dbReference type="Pfam" id="PF00083">
    <property type="entry name" value="Sugar_tr"/>
    <property type="match status" value="1"/>
</dbReference>
<keyword evidence="11" id="KW-1185">Reference proteome</keyword>
<feature type="transmembrane region" description="Helical" evidence="9">
    <location>
        <begin position="234"/>
        <end position="260"/>
    </location>
</feature>
<evidence type="ECO:0000256" key="9">
    <source>
        <dbReference type="SAM" id="Phobius"/>
    </source>
</evidence>
<dbReference type="Proteomes" id="UP000006729">
    <property type="component" value="Chromosome 8"/>
</dbReference>
<feature type="transmembrane region" description="Helical" evidence="9">
    <location>
        <begin position="75"/>
        <end position="96"/>
    </location>
</feature>
<dbReference type="GO" id="GO:0016020">
    <property type="term" value="C:membrane"/>
    <property type="evidence" value="ECO:0007669"/>
    <property type="project" value="UniProtKB-SubCell"/>
</dbReference>
<feature type="transmembrane region" description="Helical" evidence="9">
    <location>
        <begin position="311"/>
        <end position="330"/>
    </location>
</feature>
<dbReference type="EMBL" id="CM009297">
    <property type="protein sequence ID" value="PNT24781.1"/>
    <property type="molecule type" value="Genomic_DNA"/>
</dbReference>
<keyword evidence="7 9" id="KW-1133">Transmembrane helix</keyword>
<dbReference type="SUPFAM" id="SSF103473">
    <property type="entry name" value="MFS general substrate transporter"/>
    <property type="match status" value="1"/>
</dbReference>
<feature type="transmembrane region" description="Helical" evidence="9">
    <location>
        <begin position="337"/>
        <end position="357"/>
    </location>
</feature>
<dbReference type="InterPro" id="IPR005828">
    <property type="entry name" value="MFS_sugar_transport-like"/>
</dbReference>
<reference evidence="10 11" key="1">
    <citation type="journal article" date="2006" name="Science">
        <title>The genome of black cottonwood, Populus trichocarpa (Torr. &amp; Gray).</title>
        <authorList>
            <person name="Tuskan G.A."/>
            <person name="Difazio S."/>
            <person name="Jansson S."/>
            <person name="Bohlmann J."/>
            <person name="Grigoriev I."/>
            <person name="Hellsten U."/>
            <person name="Putnam N."/>
            <person name="Ralph S."/>
            <person name="Rombauts S."/>
            <person name="Salamov A."/>
            <person name="Schein J."/>
            <person name="Sterck L."/>
            <person name="Aerts A."/>
            <person name="Bhalerao R.R."/>
            <person name="Bhalerao R.P."/>
            <person name="Blaudez D."/>
            <person name="Boerjan W."/>
            <person name="Brun A."/>
            <person name="Brunner A."/>
            <person name="Busov V."/>
            <person name="Campbell M."/>
            <person name="Carlson J."/>
            <person name="Chalot M."/>
            <person name="Chapman J."/>
            <person name="Chen G.L."/>
            <person name="Cooper D."/>
            <person name="Coutinho P.M."/>
            <person name="Couturier J."/>
            <person name="Covert S."/>
            <person name="Cronk Q."/>
            <person name="Cunningham R."/>
            <person name="Davis J."/>
            <person name="Degroeve S."/>
            <person name="Dejardin A."/>
            <person name="Depamphilis C."/>
            <person name="Detter J."/>
            <person name="Dirks B."/>
            <person name="Dubchak I."/>
            <person name="Duplessis S."/>
            <person name="Ehlting J."/>
            <person name="Ellis B."/>
            <person name="Gendler K."/>
            <person name="Goodstein D."/>
            <person name="Gribskov M."/>
            <person name="Grimwood J."/>
            <person name="Groover A."/>
            <person name="Gunter L."/>
            <person name="Hamberger B."/>
            <person name="Heinze B."/>
            <person name="Helariutta Y."/>
            <person name="Henrissat B."/>
            <person name="Holligan D."/>
            <person name="Holt R."/>
            <person name="Huang W."/>
            <person name="Islam-Faridi N."/>
            <person name="Jones S."/>
            <person name="Jones-Rhoades M."/>
            <person name="Jorgensen R."/>
            <person name="Joshi C."/>
            <person name="Kangasjarvi J."/>
            <person name="Karlsson J."/>
            <person name="Kelleher C."/>
            <person name="Kirkpatrick R."/>
            <person name="Kirst M."/>
            <person name="Kohler A."/>
            <person name="Kalluri U."/>
            <person name="Larimer F."/>
            <person name="Leebens-Mack J."/>
            <person name="Leple J.C."/>
            <person name="Locascio P."/>
            <person name="Lou Y."/>
            <person name="Lucas S."/>
            <person name="Martin F."/>
            <person name="Montanini B."/>
            <person name="Napoli C."/>
            <person name="Nelson D.R."/>
            <person name="Nelson C."/>
            <person name="Nieminen K."/>
            <person name="Nilsson O."/>
            <person name="Pereda V."/>
            <person name="Peter G."/>
            <person name="Philippe R."/>
            <person name="Pilate G."/>
            <person name="Poliakov A."/>
            <person name="Razumovskaya J."/>
            <person name="Richardson P."/>
            <person name="Rinaldi C."/>
            <person name="Ritland K."/>
            <person name="Rouze P."/>
            <person name="Ryaboy D."/>
            <person name="Schmutz J."/>
            <person name="Schrader J."/>
            <person name="Segerman B."/>
            <person name="Shin H."/>
            <person name="Siddiqui A."/>
            <person name="Sterky F."/>
            <person name="Terry A."/>
            <person name="Tsai C.J."/>
            <person name="Uberbacher E."/>
            <person name="Unneberg P."/>
            <person name="Vahala J."/>
            <person name="Wall K."/>
            <person name="Wessler S."/>
            <person name="Yang G."/>
            <person name="Yin T."/>
            <person name="Douglas C."/>
            <person name="Marra M."/>
            <person name="Sandberg G."/>
            <person name="Van de Peer Y."/>
            <person name="Rokhsar D."/>
        </authorList>
    </citation>
    <scope>NUCLEOTIDE SEQUENCE [LARGE SCALE GENOMIC DNA]</scope>
    <source>
        <strain evidence="11">cv. Nisqually</strain>
    </source>
</reference>
<evidence type="ECO:0000256" key="7">
    <source>
        <dbReference type="ARBA" id="ARBA00022989"/>
    </source>
</evidence>
<dbReference type="STRING" id="3694.A0A2K1ZHN1"/>
<feature type="transmembrane region" description="Helical" evidence="9">
    <location>
        <begin position="272"/>
        <end position="291"/>
    </location>
</feature>
<sequence>MDDFVIEFFSAVHERKLRAKENNHCNYDDQYLQLFTSSLYLAAFVSSFGASKPCPKVGHLSKLLLLNSFLRQSSVGAVNILFQFFVAVGIFFANLVDYGTSKMHPNGWRVFLGLAGVPAFVLFIGSIVITGTPTSLIECGNETAGKSTLRKIRGVDHVNAEFEQFKAASEIARQVRHPYKKTMKCSSMPTLVIGIQLQIFHQLTGIDAVMFYALGFKNDASLFTLVSIFAADKVARRILLLQACVQMFISQTAVGAILLALMTTSTLTKVQAAIVVVHVCSFVMSFAWSWGPLGWLIPSETFPLETRTAGFASAVSSNMLFTFLITRAFLSMLCNMRAFVFFFFAGWILKMGFFVLLQETKNNVPIDPMVERV</sequence>
<dbReference type="InterPro" id="IPR003663">
    <property type="entry name" value="Sugar/inositol_transpt"/>
</dbReference>
<feature type="transmembrane region" description="Helical" evidence="9">
    <location>
        <begin position="108"/>
        <end position="129"/>
    </location>
</feature>
<keyword evidence="5 9" id="KW-0812">Transmembrane</keyword>
<evidence type="ECO:0000256" key="5">
    <source>
        <dbReference type="ARBA" id="ARBA00022692"/>
    </source>
</evidence>
<dbReference type="AlphaFoldDB" id="A0A2K1ZHN1"/>
<dbReference type="Gene3D" id="1.20.1250.20">
    <property type="entry name" value="MFS general substrate transporter like domains"/>
    <property type="match status" value="1"/>
</dbReference>
<dbReference type="InterPro" id="IPR036259">
    <property type="entry name" value="MFS_trans_sf"/>
</dbReference>
<evidence type="ECO:0008006" key="12">
    <source>
        <dbReference type="Google" id="ProtNLM"/>
    </source>
</evidence>
<evidence type="ECO:0000313" key="10">
    <source>
        <dbReference type="EMBL" id="PNT24781.1"/>
    </source>
</evidence>
<dbReference type="InterPro" id="IPR045262">
    <property type="entry name" value="STP/PLT_plant"/>
</dbReference>
<dbReference type="GO" id="GO:0015293">
    <property type="term" value="F:symporter activity"/>
    <property type="evidence" value="ECO:0007669"/>
    <property type="project" value="UniProtKB-KW"/>
</dbReference>
<evidence type="ECO:0000256" key="6">
    <source>
        <dbReference type="ARBA" id="ARBA00022847"/>
    </source>
</evidence>
<gene>
    <name evidence="10" type="ORF">POPTR_008G150900</name>
</gene>
<protein>
    <recommendedName>
        <fullName evidence="12">Major facilitator superfamily (MFS) profile domain-containing protein</fullName>
    </recommendedName>
</protein>
<proteinExistence type="inferred from homology"/>
<keyword evidence="4" id="KW-0762">Sugar transport</keyword>
<name>A0A2K1ZHN1_POPTR</name>
<evidence type="ECO:0000256" key="3">
    <source>
        <dbReference type="ARBA" id="ARBA00022448"/>
    </source>
</evidence>
<dbReference type="InParanoid" id="A0A2K1ZHN1"/>
<comment type="subcellular location">
    <subcellularLocation>
        <location evidence="1">Membrane</location>
        <topology evidence="1">Multi-pass membrane protein</topology>
    </subcellularLocation>
</comment>
<keyword evidence="3" id="KW-0813">Transport</keyword>
<evidence type="ECO:0000313" key="11">
    <source>
        <dbReference type="Proteomes" id="UP000006729"/>
    </source>
</evidence>
<evidence type="ECO:0000256" key="1">
    <source>
        <dbReference type="ARBA" id="ARBA00004141"/>
    </source>
</evidence>
<dbReference type="GO" id="GO:0015144">
    <property type="term" value="F:carbohydrate transmembrane transporter activity"/>
    <property type="evidence" value="ECO:0007669"/>
    <property type="project" value="InterPro"/>
</dbReference>
<evidence type="ECO:0000256" key="4">
    <source>
        <dbReference type="ARBA" id="ARBA00022597"/>
    </source>
</evidence>
<dbReference type="PANTHER" id="PTHR23500">
    <property type="entry name" value="SOLUTE CARRIER FAMILY 2, FACILITATED GLUCOSE TRANSPORTER"/>
    <property type="match status" value="1"/>
</dbReference>
<keyword evidence="8 9" id="KW-0472">Membrane</keyword>
<dbReference type="PANTHER" id="PTHR23500:SF371">
    <property type="entry name" value="OS07G0206600 PROTEIN"/>
    <property type="match status" value="1"/>
</dbReference>
<evidence type="ECO:0000256" key="8">
    <source>
        <dbReference type="ARBA" id="ARBA00023136"/>
    </source>
</evidence>